<sequence>MNLNVIDDSSLNMILQRRLLLTYNKAFPLATQQPNSFVWTTVENNTVQPQTCLQSIIADSGLCRKRGTEYPRTGPPSRQQAYAHLQITATWVNG</sequence>
<dbReference type="AlphaFoldDB" id="A0A1I7X1Z1"/>
<organism evidence="1 2">
    <name type="scientific">Heterorhabditis bacteriophora</name>
    <name type="common">Entomopathogenic nematode worm</name>
    <dbReference type="NCBI Taxonomy" id="37862"/>
    <lineage>
        <taxon>Eukaryota</taxon>
        <taxon>Metazoa</taxon>
        <taxon>Ecdysozoa</taxon>
        <taxon>Nematoda</taxon>
        <taxon>Chromadorea</taxon>
        <taxon>Rhabditida</taxon>
        <taxon>Rhabditina</taxon>
        <taxon>Rhabditomorpha</taxon>
        <taxon>Strongyloidea</taxon>
        <taxon>Heterorhabditidae</taxon>
        <taxon>Heterorhabditis</taxon>
    </lineage>
</organism>
<dbReference type="WBParaSite" id="Hba_11419">
    <property type="protein sequence ID" value="Hba_11419"/>
    <property type="gene ID" value="Hba_11419"/>
</dbReference>
<accession>A0A1I7X1Z1</accession>
<dbReference type="Proteomes" id="UP000095283">
    <property type="component" value="Unplaced"/>
</dbReference>
<protein>
    <submittedName>
        <fullName evidence="2">Uncharacterized protein</fullName>
    </submittedName>
</protein>
<name>A0A1I7X1Z1_HETBA</name>
<keyword evidence="1" id="KW-1185">Reference proteome</keyword>
<evidence type="ECO:0000313" key="1">
    <source>
        <dbReference type="Proteomes" id="UP000095283"/>
    </source>
</evidence>
<reference evidence="2" key="1">
    <citation type="submission" date="2016-11" db="UniProtKB">
        <authorList>
            <consortium name="WormBaseParasite"/>
        </authorList>
    </citation>
    <scope>IDENTIFICATION</scope>
</reference>
<proteinExistence type="predicted"/>
<evidence type="ECO:0000313" key="2">
    <source>
        <dbReference type="WBParaSite" id="Hba_11419"/>
    </source>
</evidence>